<dbReference type="AlphaFoldDB" id="A0A1G9LCU2"/>
<accession>A0A1G9LCU2</accession>
<reference evidence="2 3" key="1">
    <citation type="submission" date="2016-10" db="EMBL/GenBank/DDBJ databases">
        <authorList>
            <person name="de Groot N.N."/>
        </authorList>
    </citation>
    <scope>NUCLEOTIDE SEQUENCE [LARGE SCALE GENOMIC DNA]</scope>
    <source>
        <strain evidence="2 3">DSM 16077</strain>
    </source>
</reference>
<evidence type="ECO:0000313" key="3">
    <source>
        <dbReference type="Proteomes" id="UP000199759"/>
    </source>
</evidence>
<evidence type="ECO:0000313" key="2">
    <source>
        <dbReference type="EMBL" id="SDL59714.1"/>
    </source>
</evidence>
<proteinExistence type="predicted"/>
<keyword evidence="1" id="KW-1133">Transmembrane helix</keyword>
<evidence type="ECO:0000256" key="1">
    <source>
        <dbReference type="SAM" id="Phobius"/>
    </source>
</evidence>
<keyword evidence="1" id="KW-0472">Membrane</keyword>
<dbReference type="Proteomes" id="UP000199759">
    <property type="component" value="Unassembled WGS sequence"/>
</dbReference>
<keyword evidence="1" id="KW-0812">Transmembrane</keyword>
<protein>
    <submittedName>
        <fullName evidence="2">Uncharacterized protein</fullName>
    </submittedName>
</protein>
<gene>
    <name evidence="2" type="ORF">SAMN04488568_1016</name>
</gene>
<organism evidence="2 3">
    <name type="scientific">Maricaulis salignorans</name>
    <dbReference type="NCBI Taxonomy" id="144026"/>
    <lineage>
        <taxon>Bacteria</taxon>
        <taxon>Pseudomonadati</taxon>
        <taxon>Pseudomonadota</taxon>
        <taxon>Alphaproteobacteria</taxon>
        <taxon>Maricaulales</taxon>
        <taxon>Maricaulaceae</taxon>
        <taxon>Maricaulis</taxon>
    </lineage>
</organism>
<dbReference type="RefSeq" id="WP_091764933.1">
    <property type="nucleotide sequence ID" value="NZ_FNHG01000001.1"/>
</dbReference>
<dbReference type="EMBL" id="FNHG01000001">
    <property type="protein sequence ID" value="SDL59714.1"/>
    <property type="molecule type" value="Genomic_DNA"/>
</dbReference>
<feature type="transmembrane region" description="Helical" evidence="1">
    <location>
        <begin position="7"/>
        <end position="29"/>
    </location>
</feature>
<dbReference type="OrthoDB" id="1492993at2"/>
<sequence length="203" mass="22784">MIARYRLVEIVIAVSVVIISVASLFVAVYQSRVMDQTLAASVMPIMDYTTGNFSAVHQDNRIELDVRNNGLGPAQVHYLAMSYQGEPVIAPDRFIAQCCAPEGLTPDERELHIRDLFRTGRLNLLTDVVGGRVFAPQQRVVFATMTQPEDPESLAVWEAFNRARHGLELEICYCSVLEDCWTARFPQQHRAPVDQCEPRHGGI</sequence>
<dbReference type="STRING" id="144026.SAMN04488568_1016"/>
<name>A0A1G9LCU2_9PROT</name>
<keyword evidence="3" id="KW-1185">Reference proteome</keyword>